<dbReference type="AlphaFoldDB" id="A0A5P8W9W4"/>
<keyword evidence="2" id="KW-1185">Reference proteome</keyword>
<evidence type="ECO:0000313" key="1">
    <source>
        <dbReference type="EMBL" id="QFS49394.1"/>
    </source>
</evidence>
<sequence>MLRSLYYNFLFQLSQNKITKRLKLIDPLAYLTASTTVAYLNYCL</sequence>
<reference evidence="1 2" key="1">
    <citation type="submission" date="2019-10" db="EMBL/GenBank/DDBJ databases">
        <title>Genomic and transcriptomic insights into the perfect genentic adaptation of a filamentous nitrogen-fixing cyanobacterium to rice fields.</title>
        <authorList>
            <person name="Chen Z."/>
        </authorList>
    </citation>
    <scope>NUCLEOTIDE SEQUENCE [LARGE SCALE GENOMIC DNA]</scope>
    <source>
        <strain evidence="1">CCNUC1</strain>
    </source>
</reference>
<accession>A0A5P8W9W4</accession>
<gene>
    <name evidence="1" type="ORF">GXM_06888</name>
</gene>
<evidence type="ECO:0000313" key="2">
    <source>
        <dbReference type="Proteomes" id="UP000326678"/>
    </source>
</evidence>
<dbReference type="Proteomes" id="UP000326678">
    <property type="component" value="Chromosome Gxm1"/>
</dbReference>
<name>A0A5P8W9W4_9NOSO</name>
<dbReference type="KEGG" id="nsh:GXM_06888"/>
<protein>
    <submittedName>
        <fullName evidence="1">Uncharacterized protein</fullName>
    </submittedName>
</protein>
<dbReference type="EMBL" id="CP045226">
    <property type="protein sequence ID" value="QFS49394.1"/>
    <property type="molecule type" value="Genomic_DNA"/>
</dbReference>
<organism evidence="1 2">
    <name type="scientific">Nostoc sphaeroides CCNUC1</name>
    <dbReference type="NCBI Taxonomy" id="2653204"/>
    <lineage>
        <taxon>Bacteria</taxon>
        <taxon>Bacillati</taxon>
        <taxon>Cyanobacteriota</taxon>
        <taxon>Cyanophyceae</taxon>
        <taxon>Nostocales</taxon>
        <taxon>Nostocaceae</taxon>
        <taxon>Nostoc</taxon>
    </lineage>
</organism>
<proteinExistence type="predicted"/>